<protein>
    <submittedName>
        <fullName evidence="1">McrC family protein</fullName>
    </submittedName>
</protein>
<dbReference type="Proteomes" id="UP000660021">
    <property type="component" value="Unassembled WGS sequence"/>
</dbReference>
<dbReference type="InterPro" id="IPR019292">
    <property type="entry name" value="McrC"/>
</dbReference>
<name>A0ABR7HWR1_9FIRM</name>
<accession>A0ABR7HWR1</accession>
<organism evidence="1 2">
    <name type="scientific">Pseudoflavonifractor hominis</name>
    <dbReference type="NCBI Taxonomy" id="2763059"/>
    <lineage>
        <taxon>Bacteria</taxon>
        <taxon>Bacillati</taxon>
        <taxon>Bacillota</taxon>
        <taxon>Clostridia</taxon>
        <taxon>Eubacteriales</taxon>
        <taxon>Oscillospiraceae</taxon>
        <taxon>Pseudoflavonifractor</taxon>
    </lineage>
</organism>
<keyword evidence="2" id="KW-1185">Reference proteome</keyword>
<gene>
    <name evidence="1" type="ORF">H8S34_14065</name>
</gene>
<dbReference type="EMBL" id="JACOPR010000012">
    <property type="protein sequence ID" value="MBC5731944.1"/>
    <property type="molecule type" value="Genomic_DNA"/>
</dbReference>
<comment type="caution">
    <text evidence="1">The sequence shown here is derived from an EMBL/GenBank/DDBJ whole genome shotgun (WGS) entry which is preliminary data.</text>
</comment>
<reference evidence="1 2" key="1">
    <citation type="submission" date="2020-08" db="EMBL/GenBank/DDBJ databases">
        <title>Genome public.</title>
        <authorList>
            <person name="Liu C."/>
            <person name="Sun Q."/>
        </authorList>
    </citation>
    <scope>NUCLEOTIDE SEQUENCE [LARGE SCALE GENOMIC DNA]</scope>
    <source>
        <strain evidence="1 2">New-38</strain>
    </source>
</reference>
<evidence type="ECO:0000313" key="1">
    <source>
        <dbReference type="EMBL" id="MBC5731944.1"/>
    </source>
</evidence>
<evidence type="ECO:0000313" key="2">
    <source>
        <dbReference type="Proteomes" id="UP000660021"/>
    </source>
</evidence>
<dbReference type="Pfam" id="PF10117">
    <property type="entry name" value="McrBC"/>
    <property type="match status" value="1"/>
</dbReference>
<dbReference type="PANTHER" id="PTHR38733">
    <property type="entry name" value="PROTEIN MCRC"/>
    <property type="match status" value="1"/>
</dbReference>
<sequence>MISLPEHAFDQLEQFILSNREEGSGTQPLELMSLSAKPGVGKVITAKNYVGVITTRDGTEIEILPKLTIEGDDSDQAVRKVFLTMLRTVQEAPFKTFRTAHLNTSRMRLLDLFVRMFLDEAHRLIQRGLKSDYTARQDNEPCVRGKIVFSEHIRKNLLHRERIFVEYDVFSVDCPENRLVKSTAVYLQRHATDLQNRKDLRIVLSVMDQVPVSKHVEQDFLRCGQSRSMADYRRLLELCRVFLQGKSFTAFSGGEAALALLFPMERVFESYVAAVLRRHLDSRQYRVHVQAKGKYLFELPRKQFALRPDLVIEDLNSGERTILDTKWKLLSPQWHNYGISQADMYQMYAYQKEYAAKQVVLLYPDCEAMAGQKSPLCYSSPSGSLVIVQTLRLDSPIAMAEAVKELLDVASQPSK</sequence>
<proteinExistence type="predicted"/>
<dbReference type="PANTHER" id="PTHR38733:SF1">
    <property type="entry name" value="TYPE IV METHYL-DIRECTED RESTRICTION ENZYME ECOKMCRBC"/>
    <property type="match status" value="1"/>
</dbReference>